<keyword evidence="5 9" id="KW-0694">RNA-binding</keyword>
<evidence type="ECO:0000313" key="13">
    <source>
        <dbReference type="Proteomes" id="UP000275772"/>
    </source>
</evidence>
<proteinExistence type="inferred from homology"/>
<evidence type="ECO:0000256" key="4">
    <source>
        <dbReference type="ARBA" id="ARBA00022552"/>
    </source>
</evidence>
<feature type="region of interest" description="Disordered" evidence="10">
    <location>
        <begin position="253"/>
        <end position="292"/>
    </location>
</feature>
<reference evidence="12 13" key="1">
    <citation type="submission" date="2017-11" db="EMBL/GenBank/DDBJ databases">
        <authorList>
            <person name="Kracher B."/>
        </authorList>
    </citation>
    <scope>NUCLEOTIDE SEQUENCE [LARGE SCALE GENOMIC DNA]</scope>
    <source>
        <strain evidence="12 13">RACE1</strain>
    </source>
</reference>
<organism evidence="12 13">
    <name type="scientific">Blumeria hordei</name>
    <name type="common">Barley powdery mildew</name>
    <name type="synonym">Blumeria graminis f. sp. hordei</name>
    <dbReference type="NCBI Taxonomy" id="2867405"/>
    <lineage>
        <taxon>Eukaryota</taxon>
        <taxon>Fungi</taxon>
        <taxon>Dikarya</taxon>
        <taxon>Ascomycota</taxon>
        <taxon>Pezizomycotina</taxon>
        <taxon>Leotiomycetes</taxon>
        <taxon>Erysiphales</taxon>
        <taxon>Erysiphaceae</taxon>
        <taxon>Blumeria</taxon>
    </lineage>
</organism>
<dbReference type="SMART" id="SM00360">
    <property type="entry name" value="RRM"/>
    <property type="match status" value="1"/>
</dbReference>
<evidence type="ECO:0000256" key="2">
    <source>
        <dbReference type="ARBA" id="ARBA00005819"/>
    </source>
</evidence>
<dbReference type="AlphaFoldDB" id="A0A383UGW1"/>
<gene>
    <name evidence="12" type="ORF">BLGHR1_10217</name>
</gene>
<evidence type="ECO:0000259" key="11">
    <source>
        <dbReference type="PROSITE" id="PS50102"/>
    </source>
</evidence>
<dbReference type="PANTHER" id="PTHR12311">
    <property type="entry name" value="ACTIVATOR OF BASAL TRANSCRIPTION 1"/>
    <property type="match status" value="1"/>
</dbReference>
<dbReference type="GO" id="GO:0000472">
    <property type="term" value="P:endonucleolytic cleavage to generate mature 5'-end of SSU-rRNA from (SSU-rRNA, 5.8S rRNA, LSU-rRNA)"/>
    <property type="evidence" value="ECO:0007669"/>
    <property type="project" value="EnsemblFungi"/>
</dbReference>
<keyword evidence="6" id="KW-0539">Nucleus</keyword>
<dbReference type="GO" id="GO:0000480">
    <property type="term" value="P:endonucleolytic cleavage in 5'-ETS of tricistronic rRNA transcript (SSU-rRNA, 5.8S rRNA, LSU-rRNA)"/>
    <property type="evidence" value="ECO:0007669"/>
    <property type="project" value="EnsemblFungi"/>
</dbReference>
<dbReference type="GO" id="GO:0000447">
    <property type="term" value="P:endonucleolytic cleavage in ITS1 to separate SSU-rRNA from 5.8S rRNA and LSU-rRNA from tricistronic rRNA transcript (SSU-rRNA, 5.8S rRNA, LSU-rRNA)"/>
    <property type="evidence" value="ECO:0007669"/>
    <property type="project" value="EnsemblFungi"/>
</dbReference>
<dbReference type="PANTHER" id="PTHR12311:SF7">
    <property type="entry name" value="ACTIVATOR OF BASAL TRANSCRIPTION 1"/>
    <property type="match status" value="1"/>
</dbReference>
<evidence type="ECO:0000256" key="7">
    <source>
        <dbReference type="ARBA" id="ARBA00025024"/>
    </source>
</evidence>
<dbReference type="PROSITE" id="PS50102">
    <property type="entry name" value="RRM"/>
    <property type="match status" value="1"/>
</dbReference>
<dbReference type="InterPro" id="IPR012677">
    <property type="entry name" value="Nucleotide-bd_a/b_plait_sf"/>
</dbReference>
<dbReference type="GO" id="GO:0034462">
    <property type="term" value="P:small-subunit processome assembly"/>
    <property type="evidence" value="ECO:0007669"/>
    <property type="project" value="EnsemblFungi"/>
</dbReference>
<feature type="compositionally biased region" description="Basic and acidic residues" evidence="10">
    <location>
        <begin position="41"/>
        <end position="63"/>
    </location>
</feature>
<feature type="region of interest" description="Disordered" evidence="10">
    <location>
        <begin position="1"/>
        <end position="68"/>
    </location>
</feature>
<protein>
    <recommendedName>
        <fullName evidence="8">18S rRNA factor 2</fullName>
    </recommendedName>
</protein>
<dbReference type="VEuPathDB" id="FungiDB:BLGHR1_10217"/>
<dbReference type="Proteomes" id="UP000275772">
    <property type="component" value="Unassembled WGS sequence"/>
</dbReference>
<evidence type="ECO:0000313" key="12">
    <source>
        <dbReference type="EMBL" id="SZE99466.1"/>
    </source>
</evidence>
<name>A0A383UGW1_BLUHO</name>
<evidence type="ECO:0000256" key="5">
    <source>
        <dbReference type="ARBA" id="ARBA00022884"/>
    </source>
</evidence>
<keyword evidence="3" id="KW-0690">Ribosome biogenesis</keyword>
<feature type="domain" description="RRM" evidence="11">
    <location>
        <begin position="106"/>
        <end position="188"/>
    </location>
</feature>
<dbReference type="EMBL" id="UNSH01000001">
    <property type="protein sequence ID" value="SZE99466.1"/>
    <property type="molecule type" value="Genomic_DNA"/>
</dbReference>
<evidence type="ECO:0000256" key="3">
    <source>
        <dbReference type="ARBA" id="ARBA00022517"/>
    </source>
</evidence>
<comment type="subcellular location">
    <subcellularLocation>
        <location evidence="1">Nucleus</location>
        <location evidence="1">Nucleolus</location>
    </subcellularLocation>
</comment>
<dbReference type="SUPFAM" id="SSF54928">
    <property type="entry name" value="RNA-binding domain, RBD"/>
    <property type="match status" value="1"/>
</dbReference>
<comment type="similarity">
    <text evidence="2">Belongs to the ESF2/ABP1 family.</text>
</comment>
<dbReference type="CDD" id="cd12263">
    <property type="entry name" value="RRM_ABT1_like"/>
    <property type="match status" value="1"/>
</dbReference>
<dbReference type="GO" id="GO:0003723">
    <property type="term" value="F:RNA binding"/>
    <property type="evidence" value="ECO:0007669"/>
    <property type="project" value="UniProtKB-UniRule"/>
</dbReference>
<dbReference type="GO" id="GO:0032040">
    <property type="term" value="C:small-subunit processome"/>
    <property type="evidence" value="ECO:0007669"/>
    <property type="project" value="EnsemblFungi"/>
</dbReference>
<dbReference type="InterPro" id="IPR035979">
    <property type="entry name" value="RBD_domain_sf"/>
</dbReference>
<feature type="compositionally biased region" description="Basic and acidic residues" evidence="10">
    <location>
        <begin position="262"/>
        <end position="281"/>
    </location>
</feature>
<dbReference type="InterPro" id="IPR039119">
    <property type="entry name" value="ABT1/Esf2"/>
</dbReference>
<dbReference type="InterPro" id="IPR000504">
    <property type="entry name" value="RRM_dom"/>
</dbReference>
<accession>A0A383UGW1</accession>
<keyword evidence="4" id="KW-0698">rRNA processing</keyword>
<sequence length="309" mass="34923">MTSRTHNEFLDAGDSDSDNANAYDSNAEDLQKGGRTSKRRRVDEKIGTALDKSVERETPEKSVEPAIEGRINDPQHIEENSLMPGLSRPITKKNLIATAAAVKRSGVVYLSRIPPFMKPTKLRSLLEPYGAINRLFLTPEDPSAHARRVRHGGNKKRSFIDGWVEFVNKSDAKAACELLNARTIGGKKGTYYRDDVWNMLYLKGFKWNNLTAQIAAENAERASRMRAEISKSTKENKEFVKNIERAKMLEGMESKNAMKKKNSTEKNVGDKDMERRRERPRSFKQAAVASKPTLQIDSEQVKRVLSKIL</sequence>
<evidence type="ECO:0000256" key="1">
    <source>
        <dbReference type="ARBA" id="ARBA00004604"/>
    </source>
</evidence>
<dbReference type="Pfam" id="PF00076">
    <property type="entry name" value="RRM_1"/>
    <property type="match status" value="1"/>
</dbReference>
<evidence type="ECO:0000256" key="6">
    <source>
        <dbReference type="ARBA" id="ARBA00023242"/>
    </source>
</evidence>
<dbReference type="Gene3D" id="3.30.70.330">
    <property type="match status" value="1"/>
</dbReference>
<evidence type="ECO:0000256" key="10">
    <source>
        <dbReference type="SAM" id="MobiDB-lite"/>
    </source>
</evidence>
<evidence type="ECO:0000256" key="9">
    <source>
        <dbReference type="PROSITE-ProRule" id="PRU00176"/>
    </source>
</evidence>
<comment type="function">
    <text evidence="7">Involved in the small subunit (SSU) processome assembly and function, and in the 18S rRNA synthesis. Required for the early cleavages at sites A0, A1 and A2.</text>
</comment>
<dbReference type="InterPro" id="IPR034353">
    <property type="entry name" value="ABT1/ESF2_RRM"/>
</dbReference>
<evidence type="ECO:0000256" key="8">
    <source>
        <dbReference type="ARBA" id="ARBA00032634"/>
    </source>
</evidence>
<dbReference type="FunFam" id="3.30.70.330:FF:001147">
    <property type="entry name" value="Pre-rRNA-processing protein esf-2"/>
    <property type="match status" value="1"/>
</dbReference>
<dbReference type="GO" id="GO:0001671">
    <property type="term" value="F:ATPase activator activity"/>
    <property type="evidence" value="ECO:0007669"/>
    <property type="project" value="EnsemblFungi"/>
</dbReference>